<keyword evidence="3" id="KW-1185">Reference proteome</keyword>
<sequence length="372" mass="40109">MTSAKPSRRRRAALCVLVPAVLGLHLWLANGVLRDRLGEGASDRSPAAIEVAFVKTLAPSLPPVAVAPPPAPRPRPKPAAAVPRPAASAPEPETARADPAMAPDLPDVGASQPELAAAEAPPVVAEAASAAGEPASAPVVVSAASAASAPEAFDWPPSTRLSYHLTLSNYSVRPIYGSARVEWLRQAEHYQVRVVAKVPGLVERRLLSDGLLGPEGLVPQRFDQETEALMMSTRRETVLFRNGRVEFTNGKTAAVVPGLQDSSSQFVQTSWWFLTHPELLKPGQVLEVPLALTRRLGVWRYIVQPPEILQLPMGPVQAYMLKPELANRKANELLITMWIAPSLQYLPVKVTMQQDPNIVLDMVLEGSPLQSK</sequence>
<feature type="compositionally biased region" description="Low complexity" evidence="1">
    <location>
        <begin position="78"/>
        <end position="92"/>
    </location>
</feature>
<comment type="caution">
    <text evidence="2">The sequence shown here is derived from an EMBL/GenBank/DDBJ whole genome shotgun (WGS) entry which is preliminary data.</text>
</comment>
<reference evidence="2 3" key="1">
    <citation type="journal article" date="2019" name="Int. J. Syst. Evol. Microbiol.">
        <title>The Global Catalogue of Microorganisms (GCM) 10K type strain sequencing project: providing services to taxonomists for standard genome sequencing and annotation.</title>
        <authorList>
            <consortium name="The Broad Institute Genomics Platform"/>
            <consortium name="The Broad Institute Genome Sequencing Center for Infectious Disease"/>
            <person name="Wu L."/>
            <person name="Ma J."/>
        </authorList>
    </citation>
    <scope>NUCLEOTIDE SEQUENCE [LARGE SCALE GENOMIC DNA]</scope>
    <source>
        <strain evidence="2 3">JCM 15503</strain>
    </source>
</reference>
<protein>
    <recommendedName>
        <fullName evidence="4">DUF3108 domain-containing protein</fullName>
    </recommendedName>
</protein>
<evidence type="ECO:0008006" key="4">
    <source>
        <dbReference type="Google" id="ProtNLM"/>
    </source>
</evidence>
<gene>
    <name evidence="2" type="ORF">GCM10009107_23920</name>
</gene>
<dbReference type="RefSeq" id="WP_231011457.1">
    <property type="nucleotide sequence ID" value="NZ_BAAAEW010000014.1"/>
</dbReference>
<feature type="compositionally biased region" description="Pro residues" evidence="1">
    <location>
        <begin position="63"/>
        <end position="73"/>
    </location>
</feature>
<proteinExistence type="predicted"/>
<dbReference type="EMBL" id="BAAAEW010000014">
    <property type="protein sequence ID" value="GAA0751316.1"/>
    <property type="molecule type" value="Genomic_DNA"/>
</dbReference>
<name>A0ABN1K0I3_9BURK</name>
<dbReference type="Proteomes" id="UP001500279">
    <property type="component" value="Unassembled WGS sequence"/>
</dbReference>
<organism evidence="2 3">
    <name type="scientific">Ideonella azotifigens</name>
    <dbReference type="NCBI Taxonomy" id="513160"/>
    <lineage>
        <taxon>Bacteria</taxon>
        <taxon>Pseudomonadati</taxon>
        <taxon>Pseudomonadota</taxon>
        <taxon>Betaproteobacteria</taxon>
        <taxon>Burkholderiales</taxon>
        <taxon>Sphaerotilaceae</taxon>
        <taxon>Ideonella</taxon>
    </lineage>
</organism>
<accession>A0ABN1K0I3</accession>
<feature type="region of interest" description="Disordered" evidence="1">
    <location>
        <begin position="63"/>
        <end position="109"/>
    </location>
</feature>
<dbReference type="InterPro" id="IPR021457">
    <property type="entry name" value="DUF3108"/>
</dbReference>
<evidence type="ECO:0000256" key="1">
    <source>
        <dbReference type="SAM" id="MobiDB-lite"/>
    </source>
</evidence>
<dbReference type="Pfam" id="PF11306">
    <property type="entry name" value="DUF3108"/>
    <property type="match status" value="1"/>
</dbReference>
<evidence type="ECO:0000313" key="2">
    <source>
        <dbReference type="EMBL" id="GAA0751316.1"/>
    </source>
</evidence>
<evidence type="ECO:0000313" key="3">
    <source>
        <dbReference type="Proteomes" id="UP001500279"/>
    </source>
</evidence>